<dbReference type="Gene3D" id="1.10.10.10">
    <property type="entry name" value="Winged helix-like DNA-binding domain superfamily/Winged helix DNA-binding domain"/>
    <property type="match status" value="1"/>
</dbReference>
<dbReference type="Proteomes" id="UP000606786">
    <property type="component" value="Unassembled WGS sequence"/>
</dbReference>
<dbReference type="GO" id="GO:0045727">
    <property type="term" value="P:positive regulation of translation"/>
    <property type="evidence" value="ECO:0007669"/>
    <property type="project" value="TreeGrafter"/>
</dbReference>
<keyword evidence="1" id="KW-0597">Phosphoprotein</keyword>
<dbReference type="InterPro" id="IPR045180">
    <property type="entry name" value="La_dom_prot"/>
</dbReference>
<sequence length="136" mass="15876">MNTVDNSGIPLDQLKQMLSTQLEYYFSRENLANDTYLLTQMDSDQYVPIITVANFNLVKKLTKDIKLITDVLRESPNVQVDEDGLRRLRIFFNNDNCPRVISCEFAGNNSWYITFESDEDAQKAFKYLREDVKMSK</sequence>
<evidence type="ECO:0000256" key="1">
    <source>
        <dbReference type="ARBA" id="ARBA00022553"/>
    </source>
</evidence>
<dbReference type="Pfam" id="PF05383">
    <property type="entry name" value="La"/>
    <property type="match status" value="1"/>
</dbReference>
<evidence type="ECO:0000313" key="5">
    <source>
        <dbReference type="EMBL" id="CAD7003071.1"/>
    </source>
</evidence>
<dbReference type="SMART" id="SM00715">
    <property type="entry name" value="LA"/>
    <property type="match status" value="1"/>
</dbReference>
<protein>
    <submittedName>
        <fullName evidence="5">(Mediterranean fruit fly) hypothetical protein</fullName>
    </submittedName>
</protein>
<proteinExistence type="predicted"/>
<evidence type="ECO:0000259" key="4">
    <source>
        <dbReference type="PROSITE" id="PS50961"/>
    </source>
</evidence>
<gene>
    <name evidence="5" type="ORF">CCAP1982_LOCUS11534</name>
</gene>
<reference evidence="5" key="1">
    <citation type="submission" date="2020-11" db="EMBL/GenBank/DDBJ databases">
        <authorList>
            <person name="Whitehead M."/>
        </authorList>
    </citation>
    <scope>NUCLEOTIDE SEQUENCE</scope>
    <source>
        <strain evidence="5">EGII</strain>
    </source>
</reference>
<feature type="domain" description="HTH La-type RNA-binding" evidence="4">
    <location>
        <begin position="8"/>
        <end position="97"/>
    </location>
</feature>
<dbReference type="SUPFAM" id="SSF46785">
    <property type="entry name" value="Winged helix' DNA-binding domain"/>
    <property type="match status" value="1"/>
</dbReference>
<dbReference type="GO" id="GO:0010494">
    <property type="term" value="C:cytoplasmic stress granule"/>
    <property type="evidence" value="ECO:0007669"/>
    <property type="project" value="TreeGrafter"/>
</dbReference>
<dbReference type="PANTHER" id="PTHR22792:SF131">
    <property type="entry name" value="LA-RELATED PROTEIN LARP4B"/>
    <property type="match status" value="1"/>
</dbReference>
<dbReference type="OrthoDB" id="10046764at2759"/>
<dbReference type="GO" id="GO:0003730">
    <property type="term" value="F:mRNA 3'-UTR binding"/>
    <property type="evidence" value="ECO:0007669"/>
    <property type="project" value="TreeGrafter"/>
</dbReference>
<dbReference type="PROSITE" id="PS50961">
    <property type="entry name" value="HTH_LA"/>
    <property type="match status" value="1"/>
</dbReference>
<dbReference type="EMBL" id="CAJHJT010000034">
    <property type="protein sequence ID" value="CAD7003071.1"/>
    <property type="molecule type" value="Genomic_DNA"/>
</dbReference>
<dbReference type="Pfam" id="PF26088">
    <property type="entry name" value="RRM_LARP4"/>
    <property type="match status" value="1"/>
</dbReference>
<keyword evidence="6" id="KW-1185">Reference proteome</keyword>
<evidence type="ECO:0000256" key="2">
    <source>
        <dbReference type="ARBA" id="ARBA00022884"/>
    </source>
</evidence>
<dbReference type="GO" id="GO:0005829">
    <property type="term" value="C:cytosol"/>
    <property type="evidence" value="ECO:0007669"/>
    <property type="project" value="TreeGrafter"/>
</dbReference>
<organism evidence="5 6">
    <name type="scientific">Ceratitis capitata</name>
    <name type="common">Mediterranean fruit fly</name>
    <name type="synonym">Tephritis capitata</name>
    <dbReference type="NCBI Taxonomy" id="7213"/>
    <lineage>
        <taxon>Eukaryota</taxon>
        <taxon>Metazoa</taxon>
        <taxon>Ecdysozoa</taxon>
        <taxon>Arthropoda</taxon>
        <taxon>Hexapoda</taxon>
        <taxon>Insecta</taxon>
        <taxon>Pterygota</taxon>
        <taxon>Neoptera</taxon>
        <taxon>Endopterygota</taxon>
        <taxon>Diptera</taxon>
        <taxon>Brachycera</taxon>
        <taxon>Muscomorpha</taxon>
        <taxon>Tephritoidea</taxon>
        <taxon>Tephritidae</taxon>
        <taxon>Ceratitis</taxon>
        <taxon>Ceratitis</taxon>
    </lineage>
</organism>
<keyword evidence="2 3" id="KW-0694">RNA-binding</keyword>
<accession>A0A811UWN9</accession>
<dbReference type="InterPro" id="IPR036388">
    <property type="entry name" value="WH-like_DNA-bd_sf"/>
</dbReference>
<evidence type="ECO:0000313" key="6">
    <source>
        <dbReference type="Proteomes" id="UP000606786"/>
    </source>
</evidence>
<dbReference type="InterPro" id="IPR058699">
    <property type="entry name" value="RRM_LARP4/4B"/>
</dbReference>
<evidence type="ECO:0000256" key="3">
    <source>
        <dbReference type="PROSITE-ProRule" id="PRU00332"/>
    </source>
</evidence>
<dbReference type="InterPro" id="IPR036390">
    <property type="entry name" value="WH_DNA-bd_sf"/>
</dbReference>
<dbReference type="AlphaFoldDB" id="A0A811UWN9"/>
<name>A0A811UWN9_CERCA</name>
<dbReference type="PANTHER" id="PTHR22792">
    <property type="entry name" value="LUPUS LA PROTEIN-RELATED"/>
    <property type="match status" value="1"/>
</dbReference>
<comment type="caution">
    <text evidence="5">The sequence shown here is derived from an EMBL/GenBank/DDBJ whole genome shotgun (WGS) entry which is preliminary data.</text>
</comment>
<dbReference type="InterPro" id="IPR006630">
    <property type="entry name" value="La_HTH"/>
</dbReference>